<gene>
    <name evidence="2" type="ORF">PBOR_24285</name>
</gene>
<feature type="region of interest" description="Disordered" evidence="1">
    <location>
        <begin position="49"/>
        <end position="76"/>
    </location>
</feature>
<name>A0A089LDY2_PAEBO</name>
<evidence type="ECO:0000313" key="3">
    <source>
        <dbReference type="Proteomes" id="UP000029518"/>
    </source>
</evidence>
<organism evidence="2 3">
    <name type="scientific">Paenibacillus borealis</name>
    <dbReference type="NCBI Taxonomy" id="160799"/>
    <lineage>
        <taxon>Bacteria</taxon>
        <taxon>Bacillati</taxon>
        <taxon>Bacillota</taxon>
        <taxon>Bacilli</taxon>
        <taxon>Bacillales</taxon>
        <taxon>Paenibacillaceae</taxon>
        <taxon>Paenibacillus</taxon>
    </lineage>
</organism>
<protein>
    <submittedName>
        <fullName evidence="2">Uncharacterized protein</fullName>
    </submittedName>
</protein>
<reference evidence="2" key="1">
    <citation type="submission" date="2014-08" db="EMBL/GenBank/DDBJ databases">
        <title>Comparative genomics of the Paenibacillus odorifer group.</title>
        <authorList>
            <person name="den Bakker H.C."/>
            <person name="Tsai Y.-C.Y.-C."/>
            <person name="Martin N."/>
            <person name="Korlach J."/>
            <person name="Wiedmann M."/>
        </authorList>
    </citation>
    <scope>NUCLEOTIDE SEQUENCE [LARGE SCALE GENOMIC DNA]</scope>
    <source>
        <strain evidence="2">DSM 13188</strain>
    </source>
</reference>
<keyword evidence="3" id="KW-1185">Reference proteome</keyword>
<dbReference type="OrthoDB" id="9987091at2"/>
<accession>A0A089LDY2</accession>
<dbReference type="AlphaFoldDB" id="A0A089LDY2"/>
<dbReference type="Proteomes" id="UP000029518">
    <property type="component" value="Chromosome"/>
</dbReference>
<evidence type="ECO:0000313" key="2">
    <source>
        <dbReference type="EMBL" id="AIQ59721.1"/>
    </source>
</evidence>
<feature type="compositionally biased region" description="Basic residues" evidence="1">
    <location>
        <begin position="57"/>
        <end position="76"/>
    </location>
</feature>
<dbReference type="RefSeq" id="WP_042215849.1">
    <property type="nucleotide sequence ID" value="NZ_CP009285.1"/>
</dbReference>
<dbReference type="HOGENOM" id="CLU_2651011_0_0_9"/>
<sequence length="76" mass="8720">MNIDTGELIRLKQSQPVSGGFVPIPRELQREANKHLSEKDSVIVDLSSNGPLSKWAKAQRKKRRKAVRKSRKQNRK</sequence>
<proteinExistence type="predicted"/>
<dbReference type="EMBL" id="CP009285">
    <property type="protein sequence ID" value="AIQ59721.1"/>
    <property type="molecule type" value="Genomic_DNA"/>
</dbReference>
<evidence type="ECO:0000256" key="1">
    <source>
        <dbReference type="SAM" id="MobiDB-lite"/>
    </source>
</evidence>
<dbReference type="KEGG" id="pbd:PBOR_24285"/>